<reference evidence="1" key="1">
    <citation type="journal article" date="2011" name="Environ. Microbiol.">
        <title>Genomic insights into the metabolic potential of the polycyclic aromatic hydrocarbon degrading sulfate-reducing Deltaproteobacterium N47.</title>
        <authorList>
            <person name="Bergmann F."/>
            <person name="Selesi D."/>
            <person name="Weinmaier T."/>
            <person name="Tischler P."/>
            <person name="Rattei T."/>
            <person name="Meckenstock R.U."/>
        </authorList>
    </citation>
    <scope>NUCLEOTIDE SEQUENCE</scope>
</reference>
<dbReference type="EMBL" id="FR695872">
    <property type="protein sequence ID" value="CBX29265.1"/>
    <property type="molecule type" value="Genomic_DNA"/>
</dbReference>
<protein>
    <submittedName>
        <fullName evidence="1">Uncharacterized protein</fullName>
    </submittedName>
</protein>
<sequence length="179" mass="20469">MISQTATVPCLVDTIGDIVSQSRLYQEITDDLLVNQKNRIDSVNTISEREGIDVKDIFPATLPKPQEVRYSFSVLQEWEGYVVSISSENFTARLVDVTKNCSIEDEEADFLLDDLADTDRSRICLGAIFRWTIGYRRSQGGTKDRSSRIVFRNLPAWTKKELEKNRRDAAEWASELNNE</sequence>
<name>E1YFC1_9BACT</name>
<proteinExistence type="predicted"/>
<organism evidence="1">
    <name type="scientific">uncultured Desulfobacterium sp</name>
    <dbReference type="NCBI Taxonomy" id="201089"/>
    <lineage>
        <taxon>Bacteria</taxon>
        <taxon>Pseudomonadati</taxon>
        <taxon>Thermodesulfobacteriota</taxon>
        <taxon>Desulfobacteria</taxon>
        <taxon>Desulfobacterales</taxon>
        <taxon>Desulfobacteriaceae</taxon>
        <taxon>Desulfobacterium</taxon>
        <taxon>environmental samples</taxon>
    </lineage>
</organism>
<dbReference type="AlphaFoldDB" id="E1YFC1"/>
<evidence type="ECO:0000313" key="1">
    <source>
        <dbReference type="EMBL" id="CBX29265.1"/>
    </source>
</evidence>
<gene>
    <name evidence="1" type="ORF">N47_J02460</name>
</gene>
<accession>E1YFC1</accession>